<dbReference type="Ensembl" id="ENSGMOT00000055386.1">
    <property type="protein sequence ID" value="ENSGMOP00000063267.1"/>
    <property type="gene ID" value="ENSGMOG00000027376.1"/>
</dbReference>
<dbReference type="Gene3D" id="3.90.70.10">
    <property type="entry name" value="Cysteine proteinases"/>
    <property type="match status" value="1"/>
</dbReference>
<organism evidence="4 5">
    <name type="scientific">Gadus morhua</name>
    <name type="common">Atlantic cod</name>
    <dbReference type="NCBI Taxonomy" id="8049"/>
    <lineage>
        <taxon>Eukaryota</taxon>
        <taxon>Metazoa</taxon>
        <taxon>Chordata</taxon>
        <taxon>Craniata</taxon>
        <taxon>Vertebrata</taxon>
        <taxon>Euteleostomi</taxon>
        <taxon>Actinopterygii</taxon>
        <taxon>Neopterygii</taxon>
        <taxon>Teleostei</taxon>
        <taxon>Neoteleostei</taxon>
        <taxon>Acanthomorphata</taxon>
        <taxon>Zeiogadaria</taxon>
        <taxon>Gadariae</taxon>
        <taxon>Gadiformes</taxon>
        <taxon>Gadoidei</taxon>
        <taxon>Gadidae</taxon>
        <taxon>Gadus</taxon>
    </lineage>
</organism>
<dbReference type="PANTHER" id="PTHR24006">
    <property type="entry name" value="UBIQUITIN CARBOXYL-TERMINAL HYDROLASE"/>
    <property type="match status" value="1"/>
</dbReference>
<dbReference type="PANTHER" id="PTHR24006:SF899">
    <property type="entry name" value="UBIQUITIN CARBOXYL-TERMINAL HYDROLASE"/>
    <property type="match status" value="1"/>
</dbReference>
<reference evidence="4" key="2">
    <citation type="submission" date="2025-09" db="UniProtKB">
        <authorList>
            <consortium name="Ensembl"/>
        </authorList>
    </citation>
    <scope>IDENTIFICATION</scope>
</reference>
<dbReference type="PROSITE" id="PS00973">
    <property type="entry name" value="USP_2"/>
    <property type="match status" value="1"/>
</dbReference>
<dbReference type="InterPro" id="IPR018200">
    <property type="entry name" value="USP_CS"/>
</dbReference>
<keyword evidence="1" id="KW-0833">Ubl conjugation pathway</keyword>
<dbReference type="GO" id="GO:0004843">
    <property type="term" value="F:cysteine-type deubiquitinase activity"/>
    <property type="evidence" value="ECO:0007669"/>
    <property type="project" value="UniProtKB-UniRule"/>
</dbReference>
<feature type="region of interest" description="Disordered" evidence="2">
    <location>
        <begin position="294"/>
        <end position="322"/>
    </location>
</feature>
<dbReference type="Pfam" id="PF00443">
    <property type="entry name" value="UCH"/>
    <property type="match status" value="1"/>
</dbReference>
<dbReference type="GeneTree" id="ENSGT00940000174573"/>
<dbReference type="EC" id="3.4.19.12" evidence="1"/>
<dbReference type="AlphaFoldDB" id="A0A8C5CMK4"/>
<dbReference type="GO" id="GO:0006508">
    <property type="term" value="P:proteolysis"/>
    <property type="evidence" value="ECO:0007669"/>
    <property type="project" value="UniProtKB-KW"/>
</dbReference>
<dbReference type="InterPro" id="IPR001394">
    <property type="entry name" value="Peptidase_C19_UCH"/>
</dbReference>
<evidence type="ECO:0000256" key="2">
    <source>
        <dbReference type="SAM" id="MobiDB-lite"/>
    </source>
</evidence>
<evidence type="ECO:0000256" key="1">
    <source>
        <dbReference type="RuleBase" id="RU366025"/>
    </source>
</evidence>
<keyword evidence="1" id="KW-0645">Protease</keyword>
<keyword evidence="1" id="KW-0788">Thiol protease</keyword>
<evidence type="ECO:0000313" key="4">
    <source>
        <dbReference type="Ensembl" id="ENSGMOP00000063267.1"/>
    </source>
</evidence>
<dbReference type="PROSITE" id="PS50235">
    <property type="entry name" value="USP_3"/>
    <property type="match status" value="1"/>
</dbReference>
<feature type="compositionally biased region" description="Basic and acidic residues" evidence="2">
    <location>
        <begin position="301"/>
        <end position="322"/>
    </location>
</feature>
<dbReference type="InterPro" id="IPR038765">
    <property type="entry name" value="Papain-like_cys_pep_sf"/>
</dbReference>
<evidence type="ECO:0000259" key="3">
    <source>
        <dbReference type="PROSITE" id="PS50235"/>
    </source>
</evidence>
<evidence type="ECO:0000313" key="5">
    <source>
        <dbReference type="Proteomes" id="UP000694546"/>
    </source>
</evidence>
<reference evidence="4" key="1">
    <citation type="submission" date="2025-08" db="UniProtKB">
        <authorList>
            <consortium name="Ensembl"/>
        </authorList>
    </citation>
    <scope>IDENTIFICATION</scope>
</reference>
<comment type="similarity">
    <text evidence="1">Belongs to the peptidase C19 family.</text>
</comment>
<proteinExistence type="inferred from homology"/>
<comment type="catalytic activity">
    <reaction evidence="1">
        <text>Thiol-dependent hydrolysis of ester, thioester, amide, peptide and isopeptide bonds formed by the C-terminal Gly of ubiquitin (a 76-residue protein attached to proteins as an intracellular targeting signal).</text>
        <dbReference type="EC" id="3.4.19.12"/>
    </reaction>
</comment>
<dbReference type="PROSITE" id="PS00972">
    <property type="entry name" value="USP_1"/>
    <property type="match status" value="1"/>
</dbReference>
<keyword evidence="5" id="KW-1185">Reference proteome</keyword>
<dbReference type="InterPro" id="IPR028889">
    <property type="entry name" value="USP"/>
</dbReference>
<keyword evidence="1" id="KW-0378">Hydrolase</keyword>
<dbReference type="InterPro" id="IPR050164">
    <property type="entry name" value="Peptidase_C19"/>
</dbReference>
<dbReference type="GO" id="GO:0005829">
    <property type="term" value="C:cytosol"/>
    <property type="evidence" value="ECO:0007669"/>
    <property type="project" value="TreeGrafter"/>
</dbReference>
<sequence>MNIRGALLRGREGPKYIGLSTRGSTCYLNSVLQVFFMTKEFRDAVQSSESSHTSYIDAQLKDLFLLLKKGCPTTEDIIHGLGIKDVWKQQDAAEYFERILSLASPEASQVFHGKLNHRMSCLCGKSTDEHNSFWTLNLPINNAHNGVYNVEDGLKRFFSQSKLTGENQVYCDGCEAKADTTTECEVELYPKVLVLLLKRFEFKYYKMDYVKNNCPVDVPLNIEMPMGVSYELYATVDHVGDLRGGHYTATIQPPDDGGCWYDFNDSRVTPKTHFNPKKSQSGYLLFYRKRERQMSEPPLEDPSRPLDEQQVREGRGDVTGGDDVRVLVDVPGCGKVTGGDVVVVGDSQPIETVRFVRKGSERIKTNPVSRDFMLMPTNVNLLNRVPEQDCPTLFVRHRTKCKPMHSEW</sequence>
<dbReference type="GO" id="GO:0005634">
    <property type="term" value="C:nucleus"/>
    <property type="evidence" value="ECO:0007669"/>
    <property type="project" value="TreeGrafter"/>
</dbReference>
<accession>A0A8C5CMK4</accession>
<dbReference type="SUPFAM" id="SSF54001">
    <property type="entry name" value="Cysteine proteinases"/>
    <property type="match status" value="1"/>
</dbReference>
<dbReference type="OMA" id="ARYSITI"/>
<protein>
    <recommendedName>
        <fullName evidence="1">Ubiquitin carboxyl-terminal hydrolase</fullName>
        <ecNumber evidence="1">3.4.19.12</ecNumber>
    </recommendedName>
</protein>
<dbReference type="GO" id="GO:0016579">
    <property type="term" value="P:protein deubiquitination"/>
    <property type="evidence" value="ECO:0007669"/>
    <property type="project" value="InterPro"/>
</dbReference>
<name>A0A8C5CMK4_GADMO</name>
<dbReference type="Proteomes" id="UP000694546">
    <property type="component" value="Unassembled WGS sequence"/>
</dbReference>
<feature type="domain" description="USP" evidence="3">
    <location>
        <begin position="17"/>
        <end position="290"/>
    </location>
</feature>
<dbReference type="CDD" id="cd02257">
    <property type="entry name" value="Peptidase_C19"/>
    <property type="match status" value="1"/>
</dbReference>